<comment type="similarity">
    <text evidence="6 10 11">Belongs to the ribulose-phosphate 3-epimerase family.</text>
</comment>
<evidence type="ECO:0000256" key="11">
    <source>
        <dbReference type="PIRNR" id="PIRNR001461"/>
    </source>
</evidence>
<evidence type="ECO:0000256" key="14">
    <source>
        <dbReference type="PIRSR" id="PIRSR001461-3"/>
    </source>
</evidence>
<keyword evidence="10 11" id="KW-0119">Carbohydrate metabolism</keyword>
<dbReference type="GO" id="GO:0046872">
    <property type="term" value="F:metal ion binding"/>
    <property type="evidence" value="ECO:0007669"/>
    <property type="project" value="UniProtKB-UniRule"/>
</dbReference>
<dbReference type="PROSITE" id="PS01086">
    <property type="entry name" value="RIBUL_P_3_EPIMER_2"/>
    <property type="match status" value="1"/>
</dbReference>
<evidence type="ECO:0000256" key="6">
    <source>
        <dbReference type="ARBA" id="ARBA00009541"/>
    </source>
</evidence>
<dbReference type="NCBIfam" id="TIGR01163">
    <property type="entry name" value="rpe"/>
    <property type="match status" value="1"/>
</dbReference>
<dbReference type="GO" id="GO:0005737">
    <property type="term" value="C:cytoplasm"/>
    <property type="evidence" value="ECO:0007669"/>
    <property type="project" value="UniProtKB-ARBA"/>
</dbReference>
<comment type="cofactor">
    <cofactor evidence="2">
        <name>Mn(2+)</name>
        <dbReference type="ChEBI" id="CHEBI:29035"/>
    </cofactor>
</comment>
<comment type="catalytic activity">
    <reaction evidence="1 10 11">
        <text>D-ribulose 5-phosphate = D-xylulose 5-phosphate</text>
        <dbReference type="Rhea" id="RHEA:13677"/>
        <dbReference type="ChEBI" id="CHEBI:57737"/>
        <dbReference type="ChEBI" id="CHEBI:58121"/>
        <dbReference type="EC" id="5.1.3.1"/>
    </reaction>
</comment>
<dbReference type="EMBL" id="WKPI01000047">
    <property type="protein sequence ID" value="MSC34871.1"/>
    <property type="molecule type" value="Genomic_DNA"/>
</dbReference>
<feature type="binding site" evidence="10 13">
    <location>
        <position position="34"/>
    </location>
    <ligand>
        <name>a divalent metal cation</name>
        <dbReference type="ChEBI" id="CHEBI:60240"/>
    </ligand>
</feature>
<dbReference type="NCBIfam" id="NF004076">
    <property type="entry name" value="PRK05581.1-4"/>
    <property type="match status" value="1"/>
</dbReference>
<comment type="caution">
    <text evidence="15">The sequence shown here is derived from an EMBL/GenBank/DDBJ whole genome shotgun (WGS) entry which is preliminary data.</text>
</comment>
<dbReference type="PIRSF" id="PIRSF001461">
    <property type="entry name" value="RPE"/>
    <property type="match status" value="1"/>
</dbReference>
<sequence length="215" mass="23883">MTIISPSILSLDFTQLNTQMEAVNASQAQWLHYDVMDGHFVPNLTFGPDILKAFRKLTDCELDVHLMITDPETYAPVFIKAGAQWLTFHYEAMENAEACRKLAKQLRQWGVKPGISIKPKTPVEVLKDLWQDFDLVLVMSVEPGFGGQQFDPSALEKIAQLRAWAQAENADLRIEVDGGINAETGKLCKQAGADVLVAGNYIFKNNIVDAVDSLC</sequence>
<protein>
    <recommendedName>
        <fullName evidence="7 10">Ribulose-phosphate 3-epimerase</fullName>
        <ecNumber evidence="7 10">5.1.3.1</ecNumber>
    </recommendedName>
</protein>
<evidence type="ECO:0000313" key="16">
    <source>
        <dbReference type="EMBL" id="MSC34871.1"/>
    </source>
</evidence>
<comment type="cofactor">
    <cofactor evidence="10 13">
        <name>a divalent metal cation</name>
        <dbReference type="ChEBI" id="CHEBI:60240"/>
    </cofactor>
    <text evidence="10 13">Binds 1 divalent metal cation per subunit.</text>
</comment>
<evidence type="ECO:0000256" key="2">
    <source>
        <dbReference type="ARBA" id="ARBA00001936"/>
    </source>
</evidence>
<evidence type="ECO:0000313" key="18">
    <source>
        <dbReference type="Proteomes" id="UP000480929"/>
    </source>
</evidence>
<dbReference type="CDD" id="cd00429">
    <property type="entry name" value="RPE"/>
    <property type="match status" value="1"/>
</dbReference>
<dbReference type="PANTHER" id="PTHR11749">
    <property type="entry name" value="RIBULOSE-5-PHOSPHATE-3-EPIMERASE"/>
    <property type="match status" value="1"/>
</dbReference>
<evidence type="ECO:0000256" key="1">
    <source>
        <dbReference type="ARBA" id="ARBA00001782"/>
    </source>
</evidence>
<dbReference type="InterPro" id="IPR011060">
    <property type="entry name" value="RibuloseP-bd_barrel"/>
</dbReference>
<feature type="active site" description="Proton acceptor" evidence="10 12">
    <location>
        <position position="34"/>
    </location>
</feature>
<proteinExistence type="inferred from homology"/>
<reference evidence="17 18" key="1">
    <citation type="journal article" date="2019" name="Nat. Med.">
        <title>A library of human gut bacterial isolates paired with longitudinal multiomics data enables mechanistic microbiome research.</title>
        <authorList>
            <person name="Poyet M."/>
            <person name="Groussin M."/>
            <person name="Gibbons S.M."/>
            <person name="Avila-Pacheco J."/>
            <person name="Jiang X."/>
            <person name="Kearney S.M."/>
            <person name="Perrotta A.R."/>
            <person name="Berdy B."/>
            <person name="Zhao S."/>
            <person name="Lieberman T.D."/>
            <person name="Swanson P.K."/>
            <person name="Smith M."/>
            <person name="Roesemann S."/>
            <person name="Alexander J.E."/>
            <person name="Rich S.A."/>
            <person name="Livny J."/>
            <person name="Vlamakis H."/>
            <person name="Clish C."/>
            <person name="Bullock K."/>
            <person name="Deik A."/>
            <person name="Scott J."/>
            <person name="Pierce K.A."/>
            <person name="Xavier R.J."/>
            <person name="Alm E.J."/>
        </authorList>
    </citation>
    <scope>NUCLEOTIDE SEQUENCE [LARGE SCALE GENOMIC DNA]</scope>
    <source>
        <strain evidence="15 17">BIOML-A4</strain>
        <strain evidence="16 18">BIOML-A5</strain>
    </source>
</reference>
<dbReference type="GO" id="GO:0006098">
    <property type="term" value="P:pentose-phosphate shunt"/>
    <property type="evidence" value="ECO:0007669"/>
    <property type="project" value="UniProtKB-UniRule"/>
</dbReference>
<dbReference type="Proteomes" id="UP000480929">
    <property type="component" value="Unassembled WGS sequence"/>
</dbReference>
<evidence type="ECO:0000256" key="3">
    <source>
        <dbReference type="ARBA" id="ARBA00001941"/>
    </source>
</evidence>
<gene>
    <name evidence="10 15" type="primary">rpe</name>
    <name evidence="16" type="ORF">GKD88_17260</name>
    <name evidence="15" type="ORF">GKE08_17380</name>
</gene>
<evidence type="ECO:0000256" key="9">
    <source>
        <dbReference type="ARBA" id="ARBA00023235"/>
    </source>
</evidence>
<comment type="cofactor">
    <cofactor evidence="3">
        <name>Co(2+)</name>
        <dbReference type="ChEBI" id="CHEBI:48828"/>
    </cofactor>
</comment>
<evidence type="ECO:0000256" key="5">
    <source>
        <dbReference type="ARBA" id="ARBA00001954"/>
    </source>
</evidence>
<dbReference type="EMBL" id="WKPJ01000044">
    <property type="protein sequence ID" value="MSA91100.1"/>
    <property type="molecule type" value="Genomic_DNA"/>
</dbReference>
<dbReference type="InterPro" id="IPR000056">
    <property type="entry name" value="Ribul_P_3_epim-like"/>
</dbReference>
<evidence type="ECO:0000256" key="4">
    <source>
        <dbReference type="ARBA" id="ARBA00001947"/>
    </source>
</evidence>
<feature type="binding site" evidence="10 13">
    <location>
        <position position="32"/>
    </location>
    <ligand>
        <name>a divalent metal cation</name>
        <dbReference type="ChEBI" id="CHEBI:60240"/>
    </ligand>
</feature>
<evidence type="ECO:0000256" key="12">
    <source>
        <dbReference type="PIRSR" id="PIRSR001461-1"/>
    </source>
</evidence>
<evidence type="ECO:0000313" key="15">
    <source>
        <dbReference type="EMBL" id="MSA91100.1"/>
    </source>
</evidence>
<dbReference type="GO" id="GO:0019323">
    <property type="term" value="P:pentose catabolic process"/>
    <property type="evidence" value="ECO:0007669"/>
    <property type="project" value="UniProtKB-UniRule"/>
</dbReference>
<comment type="cofactor">
    <cofactor evidence="4">
        <name>Zn(2+)</name>
        <dbReference type="ChEBI" id="CHEBI:29105"/>
    </cofactor>
</comment>
<comment type="caution">
    <text evidence="10">Lacks conserved residue(s) required for the propagation of feature annotation.</text>
</comment>
<keyword evidence="18" id="KW-1185">Reference proteome</keyword>
<feature type="binding site" evidence="10 13">
    <location>
        <position position="65"/>
    </location>
    <ligand>
        <name>a divalent metal cation</name>
        <dbReference type="ChEBI" id="CHEBI:60240"/>
    </ligand>
</feature>
<keyword evidence="13" id="KW-0862">Zinc</keyword>
<dbReference type="HAMAP" id="MF_02227">
    <property type="entry name" value="RPE"/>
    <property type="match status" value="1"/>
</dbReference>
<comment type="pathway">
    <text evidence="10">Carbohydrate degradation.</text>
</comment>
<dbReference type="GO" id="GO:0004750">
    <property type="term" value="F:D-ribulose-phosphate 3-epimerase activity"/>
    <property type="evidence" value="ECO:0007669"/>
    <property type="project" value="UniProtKB-UniRule"/>
</dbReference>
<dbReference type="SUPFAM" id="SSF51366">
    <property type="entry name" value="Ribulose-phoshate binding barrel"/>
    <property type="match status" value="1"/>
</dbReference>
<dbReference type="Gene3D" id="3.20.20.70">
    <property type="entry name" value="Aldolase class I"/>
    <property type="match status" value="1"/>
</dbReference>
<keyword evidence="9 10" id="KW-0413">Isomerase</keyword>
<feature type="active site" description="Proton donor" evidence="10 12">
    <location>
        <position position="177"/>
    </location>
</feature>
<dbReference type="Pfam" id="PF00834">
    <property type="entry name" value="Ribul_P_3_epim"/>
    <property type="match status" value="1"/>
</dbReference>
<feature type="binding site" evidence="10">
    <location>
        <begin position="177"/>
        <end position="179"/>
    </location>
    <ligand>
        <name>substrate</name>
    </ligand>
</feature>
<dbReference type="Proteomes" id="UP000433575">
    <property type="component" value="Unassembled WGS sequence"/>
</dbReference>
<accession>A0A6N7SBW3</accession>
<keyword evidence="13" id="KW-0464">Manganese</keyword>
<evidence type="ECO:0000256" key="13">
    <source>
        <dbReference type="PIRSR" id="PIRSR001461-2"/>
    </source>
</evidence>
<keyword evidence="13" id="KW-0170">Cobalt</keyword>
<evidence type="ECO:0000313" key="17">
    <source>
        <dbReference type="Proteomes" id="UP000433575"/>
    </source>
</evidence>
<dbReference type="PROSITE" id="PS01085">
    <property type="entry name" value="RIBUL_P_3_EPIMER_1"/>
    <property type="match status" value="1"/>
</dbReference>
<evidence type="ECO:0000256" key="10">
    <source>
        <dbReference type="HAMAP-Rule" id="MF_02227"/>
    </source>
</evidence>
<feature type="binding site" evidence="10 13">
    <location>
        <position position="177"/>
    </location>
    <ligand>
        <name>a divalent metal cation</name>
        <dbReference type="ChEBI" id="CHEBI:60240"/>
    </ligand>
</feature>
<feature type="binding site" evidence="14">
    <location>
        <position position="179"/>
    </location>
    <ligand>
        <name>substrate</name>
    </ligand>
</feature>
<dbReference type="InterPro" id="IPR026019">
    <property type="entry name" value="Ribul_P_3_epim"/>
</dbReference>
<feature type="binding site" evidence="10 14">
    <location>
        <begin position="144"/>
        <end position="147"/>
    </location>
    <ligand>
        <name>substrate</name>
    </ligand>
</feature>
<dbReference type="InterPro" id="IPR013785">
    <property type="entry name" value="Aldolase_TIM"/>
</dbReference>
<dbReference type="RefSeq" id="WP_154240467.1">
    <property type="nucleotide sequence ID" value="NZ_CALJPI010000292.1"/>
</dbReference>
<feature type="binding site" evidence="10 14">
    <location>
        <position position="65"/>
    </location>
    <ligand>
        <name>substrate</name>
    </ligand>
</feature>
<feature type="binding site" evidence="10 14">
    <location>
        <position position="7"/>
    </location>
    <ligand>
        <name>substrate</name>
    </ligand>
</feature>
<dbReference type="EC" id="5.1.3.1" evidence="7 10"/>
<dbReference type="OrthoDB" id="1645589at2"/>
<keyword evidence="8 10" id="KW-0479">Metal-binding</keyword>
<dbReference type="FunFam" id="3.20.20.70:FF:000004">
    <property type="entry name" value="Ribulose-phosphate 3-epimerase"/>
    <property type="match status" value="1"/>
</dbReference>
<dbReference type="AlphaFoldDB" id="A0A6N7SBW3"/>
<name>A0A6N7SBW3_9FIRM</name>
<comment type="function">
    <text evidence="10">Catalyzes the reversible epimerization of D-ribulose 5-phosphate to D-xylulose 5-phosphate.</text>
</comment>
<evidence type="ECO:0000256" key="8">
    <source>
        <dbReference type="ARBA" id="ARBA00022723"/>
    </source>
</evidence>
<organism evidence="15 17">
    <name type="scientific">Holdemania massiliensis</name>
    <dbReference type="NCBI Taxonomy" id="1468449"/>
    <lineage>
        <taxon>Bacteria</taxon>
        <taxon>Bacillati</taxon>
        <taxon>Bacillota</taxon>
        <taxon>Erysipelotrichia</taxon>
        <taxon>Erysipelotrichales</taxon>
        <taxon>Erysipelotrichaceae</taxon>
        <taxon>Holdemania</taxon>
    </lineage>
</organism>
<evidence type="ECO:0000256" key="7">
    <source>
        <dbReference type="ARBA" id="ARBA00013188"/>
    </source>
</evidence>
<comment type="cofactor">
    <cofactor evidence="5">
        <name>Fe(2+)</name>
        <dbReference type="ChEBI" id="CHEBI:29033"/>
    </cofactor>
</comment>